<evidence type="ECO:0000256" key="4">
    <source>
        <dbReference type="ARBA" id="ARBA00023125"/>
    </source>
</evidence>
<dbReference type="Pfam" id="PF00158">
    <property type="entry name" value="Sigma54_activat"/>
    <property type="match status" value="1"/>
</dbReference>
<dbReference type="InterPro" id="IPR003018">
    <property type="entry name" value="GAF"/>
</dbReference>
<dbReference type="FunFam" id="3.40.50.300:FF:000006">
    <property type="entry name" value="DNA-binding transcriptional regulator NtrC"/>
    <property type="match status" value="1"/>
</dbReference>
<proteinExistence type="predicted"/>
<dbReference type="Pfam" id="PF02954">
    <property type="entry name" value="HTH_8"/>
    <property type="match status" value="1"/>
</dbReference>
<dbReference type="Gene3D" id="1.10.10.60">
    <property type="entry name" value="Homeodomain-like"/>
    <property type="match status" value="1"/>
</dbReference>
<evidence type="ECO:0000259" key="6">
    <source>
        <dbReference type="PROSITE" id="PS50045"/>
    </source>
</evidence>
<dbReference type="PROSITE" id="PS00688">
    <property type="entry name" value="SIGMA54_INTERACT_3"/>
    <property type="match status" value="1"/>
</dbReference>
<dbReference type="PANTHER" id="PTHR32071:SF57">
    <property type="entry name" value="C4-DICARBOXYLATE TRANSPORT TRANSCRIPTIONAL REGULATORY PROTEIN DCTD"/>
    <property type="match status" value="1"/>
</dbReference>
<keyword evidence="3" id="KW-0805">Transcription regulation</keyword>
<dbReference type="AlphaFoldDB" id="A0A285NSY2"/>
<keyword evidence="8" id="KW-1185">Reference proteome</keyword>
<evidence type="ECO:0000313" key="8">
    <source>
        <dbReference type="Proteomes" id="UP000218627"/>
    </source>
</evidence>
<reference evidence="8" key="1">
    <citation type="submission" date="2017-09" db="EMBL/GenBank/DDBJ databases">
        <authorList>
            <person name="Varghese N."/>
            <person name="Submissions S."/>
        </authorList>
    </citation>
    <scope>NUCLEOTIDE SEQUENCE [LARGE SCALE GENOMIC DNA]</scope>
    <source>
        <strain evidence="8">DSM 2913</strain>
    </source>
</reference>
<dbReference type="Pfam" id="PF13185">
    <property type="entry name" value="GAF_2"/>
    <property type="match status" value="1"/>
</dbReference>
<dbReference type="PROSITE" id="PS50045">
    <property type="entry name" value="SIGMA54_INTERACT_4"/>
    <property type="match status" value="1"/>
</dbReference>
<sequence length="508" mass="57976">MTEESARKHLSTPEITIINEVAKILSKGMNFLDSVGEVLKILYSFWDVKYSYIALYRKDLKLLKIVKAFGLKEDEVERGLFKRGEGIVGKVYKSGVPVVLSDLSVGAYINRTGLKDRLEGSESFIAVPVRVGGEIIGVLAVFKSFDKKDSVEKAVELLIILGTMIGMLYKLEERINLERQEWEEEKKALTQALGKKYSLEGIIGRSIAIKNLIDLIEKVSQTDTTVLLTGESGTGKSLVAKAIHFLSSRKEKPFITINCSAIPETLLEAELFGYEKGAFTGAYTSKKGKFEIANGGTVFLDEIGDMPLSLQPKILRVLQDREIEKLGSERSIKVDVRIISATNKDLWDLVQKGSFREDLYYRLSVVPIHIPPLRERKEDIPVLIDHFLNLFNQRYNKNVRIDIKALEIMMEYPWPGNIRELENTIERLVILKDGIIREKDLPSYFFVELHKEEPKHLPSIIELTEREEIIKALEKTGYVKSRAAKLLGYTLRQLDYRIQKYRIELKKF</sequence>
<dbReference type="PROSITE" id="PS00676">
    <property type="entry name" value="SIGMA54_INTERACT_2"/>
    <property type="match status" value="1"/>
</dbReference>
<dbReference type="InterPro" id="IPR025943">
    <property type="entry name" value="Sigma_54_int_dom_ATP-bd_2"/>
</dbReference>
<dbReference type="Gene3D" id="3.30.450.40">
    <property type="match status" value="1"/>
</dbReference>
<keyword evidence="1" id="KW-0547">Nucleotide-binding</keyword>
<dbReference type="OrthoDB" id="9764280at2"/>
<dbReference type="SUPFAM" id="SSF52540">
    <property type="entry name" value="P-loop containing nucleoside triphosphate hydrolases"/>
    <property type="match status" value="1"/>
</dbReference>
<dbReference type="SUPFAM" id="SSF55781">
    <property type="entry name" value="GAF domain-like"/>
    <property type="match status" value="1"/>
</dbReference>
<dbReference type="EMBL" id="OBEN01000001">
    <property type="protein sequence ID" value="SNZ12308.1"/>
    <property type="molecule type" value="Genomic_DNA"/>
</dbReference>
<evidence type="ECO:0000256" key="1">
    <source>
        <dbReference type="ARBA" id="ARBA00022741"/>
    </source>
</evidence>
<name>A0A285NSY2_9AQUI</name>
<dbReference type="InterPro" id="IPR025662">
    <property type="entry name" value="Sigma_54_int_dom_ATP-bd_1"/>
</dbReference>
<dbReference type="GO" id="GO:0043565">
    <property type="term" value="F:sequence-specific DNA binding"/>
    <property type="evidence" value="ECO:0007669"/>
    <property type="project" value="InterPro"/>
</dbReference>
<dbReference type="SMART" id="SM00382">
    <property type="entry name" value="AAA"/>
    <property type="match status" value="1"/>
</dbReference>
<evidence type="ECO:0000256" key="2">
    <source>
        <dbReference type="ARBA" id="ARBA00022840"/>
    </source>
</evidence>
<evidence type="ECO:0000256" key="3">
    <source>
        <dbReference type="ARBA" id="ARBA00023015"/>
    </source>
</evidence>
<dbReference type="SUPFAM" id="SSF46689">
    <property type="entry name" value="Homeodomain-like"/>
    <property type="match status" value="1"/>
</dbReference>
<keyword evidence="2" id="KW-0067">ATP-binding</keyword>
<dbReference type="InterPro" id="IPR002197">
    <property type="entry name" value="HTH_Fis"/>
</dbReference>
<dbReference type="PRINTS" id="PR01590">
    <property type="entry name" value="HTHFIS"/>
</dbReference>
<dbReference type="Proteomes" id="UP000218627">
    <property type="component" value="Unassembled WGS sequence"/>
</dbReference>
<protein>
    <submittedName>
        <fullName evidence="7">Nif-specific regulatory protein</fullName>
    </submittedName>
</protein>
<keyword evidence="5" id="KW-0804">Transcription</keyword>
<dbReference type="InterPro" id="IPR058031">
    <property type="entry name" value="AAA_lid_NorR"/>
</dbReference>
<dbReference type="PANTHER" id="PTHR32071">
    <property type="entry name" value="TRANSCRIPTIONAL REGULATORY PROTEIN"/>
    <property type="match status" value="1"/>
</dbReference>
<dbReference type="InterPro" id="IPR027417">
    <property type="entry name" value="P-loop_NTPase"/>
</dbReference>
<evidence type="ECO:0000256" key="5">
    <source>
        <dbReference type="ARBA" id="ARBA00023163"/>
    </source>
</evidence>
<dbReference type="SMART" id="SM00065">
    <property type="entry name" value="GAF"/>
    <property type="match status" value="1"/>
</dbReference>
<feature type="domain" description="Sigma-54 factor interaction" evidence="6">
    <location>
        <begin position="202"/>
        <end position="430"/>
    </location>
</feature>
<dbReference type="InterPro" id="IPR003593">
    <property type="entry name" value="AAA+_ATPase"/>
</dbReference>
<dbReference type="InterPro" id="IPR025944">
    <property type="entry name" value="Sigma_54_int_dom_CS"/>
</dbReference>
<keyword evidence="4" id="KW-0238">DNA-binding</keyword>
<dbReference type="CDD" id="cd00009">
    <property type="entry name" value="AAA"/>
    <property type="match status" value="1"/>
</dbReference>
<dbReference type="RefSeq" id="WP_096600781.1">
    <property type="nucleotide sequence ID" value="NZ_OBEN01000001.1"/>
</dbReference>
<accession>A0A285NSY2</accession>
<dbReference type="Gene3D" id="1.10.8.60">
    <property type="match status" value="1"/>
</dbReference>
<evidence type="ECO:0000313" key="7">
    <source>
        <dbReference type="EMBL" id="SNZ12308.1"/>
    </source>
</evidence>
<dbReference type="Gene3D" id="3.40.50.300">
    <property type="entry name" value="P-loop containing nucleotide triphosphate hydrolases"/>
    <property type="match status" value="1"/>
</dbReference>
<dbReference type="InterPro" id="IPR029016">
    <property type="entry name" value="GAF-like_dom_sf"/>
</dbReference>
<dbReference type="PROSITE" id="PS00675">
    <property type="entry name" value="SIGMA54_INTERACT_1"/>
    <property type="match status" value="1"/>
</dbReference>
<dbReference type="InterPro" id="IPR009057">
    <property type="entry name" value="Homeodomain-like_sf"/>
</dbReference>
<gene>
    <name evidence="7" type="ORF">SAMN06265353_0535</name>
</gene>
<dbReference type="Pfam" id="PF25601">
    <property type="entry name" value="AAA_lid_14"/>
    <property type="match status" value="1"/>
</dbReference>
<dbReference type="GO" id="GO:0006355">
    <property type="term" value="P:regulation of DNA-templated transcription"/>
    <property type="evidence" value="ECO:0007669"/>
    <property type="project" value="InterPro"/>
</dbReference>
<dbReference type="InterPro" id="IPR002078">
    <property type="entry name" value="Sigma_54_int"/>
</dbReference>
<organism evidence="7 8">
    <name type="scientific">Hydrogenobacter hydrogenophilus</name>
    <dbReference type="NCBI Taxonomy" id="35835"/>
    <lineage>
        <taxon>Bacteria</taxon>
        <taxon>Pseudomonadati</taxon>
        <taxon>Aquificota</taxon>
        <taxon>Aquificia</taxon>
        <taxon>Aquificales</taxon>
        <taxon>Aquificaceae</taxon>
        <taxon>Hydrogenobacter</taxon>
    </lineage>
</organism>
<dbReference type="GO" id="GO:0005524">
    <property type="term" value="F:ATP binding"/>
    <property type="evidence" value="ECO:0007669"/>
    <property type="project" value="UniProtKB-KW"/>
</dbReference>